<comment type="subcellular location">
    <subcellularLocation>
        <location evidence="1">Nucleus</location>
    </subcellularLocation>
</comment>
<dbReference type="PROSITE" id="PS51194">
    <property type="entry name" value="HELICASE_CTER"/>
    <property type="match status" value="1"/>
</dbReference>
<evidence type="ECO:0000259" key="10">
    <source>
        <dbReference type="PROSITE" id="PS51192"/>
    </source>
</evidence>
<dbReference type="InterPro" id="IPR044078">
    <property type="entry name" value="Mot1_ATP-bd"/>
</dbReference>
<dbReference type="Gene3D" id="1.25.10.10">
    <property type="entry name" value="Leucine-rich Repeat Variant"/>
    <property type="match status" value="2"/>
</dbReference>
<feature type="compositionally biased region" description="Basic residues" evidence="9">
    <location>
        <begin position="275"/>
        <end position="284"/>
    </location>
</feature>
<evidence type="ECO:0000256" key="5">
    <source>
        <dbReference type="ARBA" id="ARBA00022806"/>
    </source>
</evidence>
<dbReference type="FunFam" id="3.40.50.300:FF:001793">
    <property type="entry name" value="TATA-binding protein-associated factor"/>
    <property type="match status" value="1"/>
</dbReference>
<proteinExistence type="predicted"/>
<dbReference type="PANTHER" id="PTHR36498">
    <property type="entry name" value="TATA-BINDING PROTEIN-ASSOCIATED FACTOR 172"/>
    <property type="match status" value="1"/>
</dbReference>
<evidence type="ECO:0000256" key="3">
    <source>
        <dbReference type="ARBA" id="ARBA00022741"/>
    </source>
</evidence>
<dbReference type="Proteomes" id="UP000620104">
    <property type="component" value="Unassembled WGS sequence"/>
</dbReference>
<dbReference type="InterPro" id="IPR014001">
    <property type="entry name" value="Helicase_ATP-bd"/>
</dbReference>
<evidence type="ECO:0000256" key="9">
    <source>
        <dbReference type="SAM" id="MobiDB-lite"/>
    </source>
</evidence>
<evidence type="ECO:0000259" key="11">
    <source>
        <dbReference type="PROSITE" id="PS51194"/>
    </source>
</evidence>
<dbReference type="InterPro" id="IPR027417">
    <property type="entry name" value="P-loop_NTPase"/>
</dbReference>
<feature type="region of interest" description="Disordered" evidence="9">
    <location>
        <begin position="208"/>
        <end position="309"/>
    </location>
</feature>
<dbReference type="PROSITE" id="PS51192">
    <property type="entry name" value="HELICASE_ATP_BIND_1"/>
    <property type="match status" value="1"/>
</dbReference>
<protein>
    <submittedName>
        <fullName evidence="12">Uncharacterized protein</fullName>
    </submittedName>
</protein>
<dbReference type="SMART" id="SM00490">
    <property type="entry name" value="HELICc"/>
    <property type="match status" value="1"/>
</dbReference>
<dbReference type="GO" id="GO:0016887">
    <property type="term" value="F:ATP hydrolysis activity"/>
    <property type="evidence" value="ECO:0007669"/>
    <property type="project" value="InterPro"/>
</dbReference>
<dbReference type="Gene3D" id="3.40.50.10810">
    <property type="entry name" value="Tandem AAA-ATPase domain"/>
    <property type="match status" value="1"/>
</dbReference>
<gene>
    <name evidence="12" type="ORF">NliqN6_1797</name>
</gene>
<dbReference type="InterPro" id="IPR049730">
    <property type="entry name" value="SNF2/RAD54-like_C"/>
</dbReference>
<sequence length="1965" mass="217398">MSSRLERIVALLDTGSSPAIRQTAAKQLGDIAQRFFPVSETSTEHVKRDERSPAQLHHARSRYEDGWRNSVGLVYRILPLLASKNMETRLAAVNALNHIAEAVPLWFPESSSSSNASGMSTLPSSTSTPQQSFEALDIEALVKSSNRVVDAAEAVKRQRFGKADVETDVTSAQSRYLHELGIDSALLSKSDSLSDVDVDDEIGQDVKMQAVSSGRPRSKMSAGSAGRFRTTRSPMNNLAEEGPSRKKIKLESTLTATHDRDNDGCDLDSSGSTRQARRSGRLKGSKSEVQSLSLPSSPSKTVPANTAKQDDMFQGLSGRQVMALKRKLRMKTITLEQAGEEVMKMKFGGETSSAPPSPRYDQSPSLSVAETGSADMSPRPHSNGAYSDGRIKMETDDTVDHGEKRGVTLLKDARAPDPASHLDHSHSMWTPIMRDLEGQLRHPAWETRHGSALALQDLIRFHGETYGMVDYETEAGNLLARERHLGSMAAALLEMLALDRFGDFVGDQVVAPVREAGSQALACLLRHLGIESIAAVHTSLLRMIIQDWSAVPKSGDAMTKGRYVWEVRHAGLLGLKYELAVRPDLITGDTVMANTYIEGVLQGSLLGLVDTDDDVRAVAAACLLPVAETLSEKLSSADLERLLRALWDTFLDDCDELNSSVASVMELLGRLLATPNVVSLYAEKPAGVESLPALIPRIYPYFRHPITTVRLSVVRTISSLLRQERLPRAWITPQTMHLIYRNILLEQREGVRDLSLQAWSHALVAIVSANAYNNCIEPNIQEWFALALKPTILGYDAKTFVKAEVGFSKNSDAHDIDKGVMTPDFSLVDETLVFRNRVDAVIALAQIASLAYSDAIFGDLLSSFLASTSSHQLTLCGVLLQEWVQESTKSPQERAKFASRLADNGRIVTALANLTERSSPETYYESEQDLAVIKKEMAIICDLVGGSADALRREKIVSGTANLPDIKSFLQESFDDLLKASSRRAAMRQQLADRKGGLDVALLRFEWVQKELDNRVGTSAAAALIWMKVTPQRLNPIIQNVMKGIKGEGNPDMQVRAAKAIAVLIENCQDPTTPLAKNPTAKIINNLTSLLCQDPLRAPAYKELLKFSGIYVLEEEKQALESKRISKSSTQIADVTFVNSDDGARASDGAARALQALSLRFNDDVFEKLPRLMEVASTALSKERDFNKFSDQDGQDIIDCFAVLQALLPFLSAGVFDHICALFPSILTILRSPFAILRNRAAKTLATACEVMPTSGMLFTIENVIPLLDDARSETNRMGAIEAIHCIVQKLEIRILPYILFLVIPVLGRMTDSSTDVRLVATNIFATLVKLIPLEEGIPDPEGLPSHLLTKRETEREFLQQLLNNRKVEPYTMPVSIKADLRPYQRDGVSWLAFLAKYQLHGILCDDMGLGKSLQTICIVSSKHHERRVSRGSGAKEVSDLPSLIVCPPTLIGHWYHEILKFADNLKPFKYFGSSKEREALRRHFSKHDVIITSYEVVRADVEVLRRIPFLYCVLDEGHIIKNGKSKLSMAIKALQSNHRVILSGTPIQNNVLELWSLFDFLMPGFLGSEKVFNERFSKPILANRDAKATARQAEAATLALDALHKQVLPFLLRRLKEDVLDDLPPKIIQDYYCELSNVQKLLYEEFHASRAAKESQEVITSTASADTNPGEPQRHVFQTLQFLRKLCNHPLLAVNRDVATYQRKVETAWLNDKEHTPRDARDLAHCPKLVALRQLLLECGIGRSPGDTPDASLEAGATADHRVLVFAQTKDMLDVIQTELFSKLMPSVSYMRLDGSTDAMQRHDIVQTFNNDPSIDVLLLTTSIGGLGLTLTGADTVIFMDHDWNPMKDAQAMDRAHRIGQKKVVNVYRLITRGTLEEKIMSLQKFKLNIANTVVNEQNSGLDSMNTDQVLDLFNADTGDAERSSGSAKEGGAMTRNQILDVLQDLPAEEEYENLSLDTFLSKQ</sequence>
<dbReference type="EMBL" id="BLZA01000011">
    <property type="protein sequence ID" value="GHJ85395.1"/>
    <property type="molecule type" value="Genomic_DNA"/>
</dbReference>
<dbReference type="SUPFAM" id="SSF48371">
    <property type="entry name" value="ARM repeat"/>
    <property type="match status" value="1"/>
</dbReference>
<dbReference type="InterPro" id="IPR001650">
    <property type="entry name" value="Helicase_C-like"/>
</dbReference>
<reference evidence="12" key="1">
    <citation type="submission" date="2020-07" db="EMBL/GenBank/DDBJ databases">
        <title>Draft Genome Sequence of a Deep-Sea Yeast, Naganishia (Cryptococcus) liquefaciens strain N6.</title>
        <authorList>
            <person name="Han Y.W."/>
            <person name="Kajitani R."/>
            <person name="Morimoto H."/>
            <person name="Parhat M."/>
            <person name="Tsubouchi H."/>
            <person name="Bakenova O."/>
            <person name="Ogata M."/>
            <person name="Argunhan B."/>
            <person name="Aoki R."/>
            <person name="Kajiwara S."/>
            <person name="Itoh T."/>
            <person name="Iwasaki H."/>
        </authorList>
    </citation>
    <scope>NUCLEOTIDE SEQUENCE</scope>
    <source>
        <strain evidence="12">N6</strain>
    </source>
</reference>
<dbReference type="Gene3D" id="3.40.50.300">
    <property type="entry name" value="P-loop containing nucleotide triphosphate hydrolases"/>
    <property type="match status" value="1"/>
</dbReference>
<dbReference type="Pfam" id="PF00271">
    <property type="entry name" value="Helicase_C"/>
    <property type="match status" value="1"/>
</dbReference>
<organism evidence="12 13">
    <name type="scientific">Naganishia liquefaciens</name>
    <dbReference type="NCBI Taxonomy" id="104408"/>
    <lineage>
        <taxon>Eukaryota</taxon>
        <taxon>Fungi</taxon>
        <taxon>Dikarya</taxon>
        <taxon>Basidiomycota</taxon>
        <taxon>Agaricomycotina</taxon>
        <taxon>Tremellomycetes</taxon>
        <taxon>Filobasidiales</taxon>
        <taxon>Filobasidiaceae</taxon>
        <taxon>Naganishia</taxon>
    </lineage>
</organism>
<dbReference type="InterPro" id="IPR038718">
    <property type="entry name" value="SNF2-like_sf"/>
</dbReference>
<keyword evidence="6" id="KW-0067">ATP-binding</keyword>
<feature type="domain" description="Helicase ATP-binding" evidence="10">
    <location>
        <begin position="1393"/>
        <end position="1565"/>
    </location>
</feature>
<feature type="compositionally biased region" description="Polar residues" evidence="9">
    <location>
        <begin position="287"/>
        <end position="307"/>
    </location>
</feature>
<name>A0A8H3TRQ1_9TREE</name>
<dbReference type="SMART" id="SM00487">
    <property type="entry name" value="DEXDc"/>
    <property type="match status" value="1"/>
</dbReference>
<evidence type="ECO:0000256" key="7">
    <source>
        <dbReference type="ARBA" id="ARBA00023125"/>
    </source>
</evidence>
<dbReference type="SUPFAM" id="SSF52540">
    <property type="entry name" value="P-loop containing nucleoside triphosphate hydrolases"/>
    <property type="match status" value="2"/>
</dbReference>
<keyword evidence="3" id="KW-0547">Nucleotide-binding</keyword>
<feature type="region of interest" description="Disordered" evidence="9">
    <location>
        <begin position="347"/>
        <end position="389"/>
    </location>
</feature>
<dbReference type="GO" id="GO:0004386">
    <property type="term" value="F:helicase activity"/>
    <property type="evidence" value="ECO:0007669"/>
    <property type="project" value="UniProtKB-KW"/>
</dbReference>
<comment type="caution">
    <text evidence="12">The sequence shown here is derived from an EMBL/GenBank/DDBJ whole genome shotgun (WGS) entry which is preliminary data.</text>
</comment>
<dbReference type="CDD" id="cd18793">
    <property type="entry name" value="SF2_C_SNF"/>
    <property type="match status" value="1"/>
</dbReference>
<keyword evidence="4" id="KW-0378">Hydrolase</keyword>
<keyword evidence="5" id="KW-0347">Helicase</keyword>
<evidence type="ECO:0000256" key="8">
    <source>
        <dbReference type="ARBA" id="ARBA00023242"/>
    </source>
</evidence>
<dbReference type="Pfam" id="PF12054">
    <property type="entry name" value="DUF3535"/>
    <property type="match status" value="1"/>
</dbReference>
<dbReference type="FunFam" id="3.40.50.10810:FF:000009">
    <property type="entry name" value="B-TFIID TATA-box-binding protein-associated factor 1"/>
    <property type="match status" value="1"/>
</dbReference>
<dbReference type="InterPro" id="IPR022707">
    <property type="entry name" value="Mot1_central_dom"/>
</dbReference>
<dbReference type="InterPro" id="IPR000330">
    <property type="entry name" value="SNF2_N"/>
</dbReference>
<evidence type="ECO:0000256" key="2">
    <source>
        <dbReference type="ARBA" id="ARBA00022737"/>
    </source>
</evidence>
<evidence type="ECO:0000313" key="13">
    <source>
        <dbReference type="Proteomes" id="UP000620104"/>
    </source>
</evidence>
<keyword evidence="8" id="KW-0539">Nucleus</keyword>
<accession>A0A8H3TRQ1</accession>
<feature type="compositionally biased region" description="Polar residues" evidence="9">
    <location>
        <begin position="350"/>
        <end position="370"/>
    </location>
</feature>
<dbReference type="GO" id="GO:0017025">
    <property type="term" value="F:TBP-class protein binding"/>
    <property type="evidence" value="ECO:0007669"/>
    <property type="project" value="InterPro"/>
</dbReference>
<feature type="domain" description="Helicase C-terminal" evidence="11">
    <location>
        <begin position="1732"/>
        <end position="1907"/>
    </location>
</feature>
<dbReference type="GO" id="GO:0003677">
    <property type="term" value="F:DNA binding"/>
    <property type="evidence" value="ECO:0007669"/>
    <property type="project" value="UniProtKB-KW"/>
</dbReference>
<keyword evidence="2" id="KW-0677">Repeat</keyword>
<dbReference type="InterPro" id="IPR044972">
    <property type="entry name" value="Mot1"/>
</dbReference>
<evidence type="ECO:0000313" key="12">
    <source>
        <dbReference type="EMBL" id="GHJ85395.1"/>
    </source>
</evidence>
<dbReference type="CDD" id="cd17999">
    <property type="entry name" value="DEXHc_Mot1"/>
    <property type="match status" value="1"/>
</dbReference>
<evidence type="ECO:0000256" key="6">
    <source>
        <dbReference type="ARBA" id="ARBA00022840"/>
    </source>
</evidence>
<dbReference type="GO" id="GO:0005524">
    <property type="term" value="F:ATP binding"/>
    <property type="evidence" value="ECO:0007669"/>
    <property type="project" value="UniProtKB-KW"/>
</dbReference>
<evidence type="ECO:0000256" key="4">
    <source>
        <dbReference type="ARBA" id="ARBA00022801"/>
    </source>
</evidence>
<keyword evidence="7" id="KW-0238">DNA-binding</keyword>
<dbReference type="InterPro" id="IPR011989">
    <property type="entry name" value="ARM-like"/>
</dbReference>
<evidence type="ECO:0000256" key="1">
    <source>
        <dbReference type="ARBA" id="ARBA00004123"/>
    </source>
</evidence>
<dbReference type="GO" id="GO:0005634">
    <property type="term" value="C:nucleus"/>
    <property type="evidence" value="ECO:0007669"/>
    <property type="project" value="UniProtKB-SubCell"/>
</dbReference>
<dbReference type="Pfam" id="PF00176">
    <property type="entry name" value="SNF2-rel_dom"/>
    <property type="match status" value="1"/>
</dbReference>
<dbReference type="OrthoDB" id="10252227at2759"/>
<dbReference type="InterPro" id="IPR016024">
    <property type="entry name" value="ARM-type_fold"/>
</dbReference>
<keyword evidence="13" id="KW-1185">Reference proteome</keyword>
<dbReference type="PANTHER" id="PTHR36498:SF1">
    <property type="entry name" value="TATA-BINDING PROTEIN-ASSOCIATED FACTOR 172"/>
    <property type="match status" value="1"/>
</dbReference>